<proteinExistence type="predicted"/>
<accession>A0A3Q1FVK7</accession>
<reference evidence="1" key="2">
    <citation type="submission" date="2025-09" db="UniProtKB">
        <authorList>
            <consortium name="Ensembl"/>
        </authorList>
    </citation>
    <scope>IDENTIFICATION</scope>
</reference>
<evidence type="ECO:0000313" key="2">
    <source>
        <dbReference type="Proteomes" id="UP000257200"/>
    </source>
</evidence>
<reference evidence="1" key="1">
    <citation type="submission" date="2025-08" db="UniProtKB">
        <authorList>
            <consortium name="Ensembl"/>
        </authorList>
    </citation>
    <scope>IDENTIFICATION</scope>
</reference>
<dbReference type="STRING" id="80966.ENSAPOP00000019677"/>
<keyword evidence="2" id="KW-1185">Reference proteome</keyword>
<dbReference type="GeneTree" id="ENSGT00940000160560"/>
<dbReference type="InParanoid" id="A0A3Q1FVK7"/>
<dbReference type="Proteomes" id="UP000257200">
    <property type="component" value="Unplaced"/>
</dbReference>
<organism evidence="1 2">
    <name type="scientific">Acanthochromis polyacanthus</name>
    <name type="common">spiny chromis</name>
    <dbReference type="NCBI Taxonomy" id="80966"/>
    <lineage>
        <taxon>Eukaryota</taxon>
        <taxon>Metazoa</taxon>
        <taxon>Chordata</taxon>
        <taxon>Craniata</taxon>
        <taxon>Vertebrata</taxon>
        <taxon>Euteleostomi</taxon>
        <taxon>Actinopterygii</taxon>
        <taxon>Neopterygii</taxon>
        <taxon>Teleostei</taxon>
        <taxon>Neoteleostei</taxon>
        <taxon>Acanthomorphata</taxon>
        <taxon>Ovalentaria</taxon>
        <taxon>Pomacentridae</taxon>
        <taxon>Acanthochromis</taxon>
    </lineage>
</organism>
<dbReference type="PANTHER" id="PTHR14241:SF1">
    <property type="entry name" value="INTERFERON-INDUCED PROTEIN 44-RELATED"/>
    <property type="match status" value="1"/>
</dbReference>
<dbReference type="PANTHER" id="PTHR14241">
    <property type="entry name" value="INTERFERON-INDUCED PROTEIN 44"/>
    <property type="match status" value="1"/>
</dbReference>
<dbReference type="Ensembl" id="ENSAPOT00000029632.1">
    <property type="protein sequence ID" value="ENSAPOP00000019677.1"/>
    <property type="gene ID" value="ENSAPOG00000023169.1"/>
</dbReference>
<sequence length="201" mass="22723">FGSFRMYTTYKISNHPGGSYSLMFNDTMGFERSAGHGVHVEDIKLALKGHVKDGYKFNPKEPLTEGDFYNPSPTLDDRVHVLVSVFPADKSSEMTGEDVKKMREVRRAASEMRIPQLVLLTRIDEACPKVKENINNVYKSKCLKEHVDKCSSLLGIPLNCVFLVKNYHSETKVNDDIHALILVALRQMVSVGEDFLNDLQD</sequence>
<evidence type="ECO:0000313" key="1">
    <source>
        <dbReference type="Ensembl" id="ENSAPOP00000019677.1"/>
    </source>
</evidence>
<name>A0A3Q1FVK7_9TELE</name>
<dbReference type="AlphaFoldDB" id="A0A3Q1FVK7"/>
<protein>
    <submittedName>
        <fullName evidence="1">Interferon-induced protein 44-like</fullName>
    </submittedName>
</protein>
<dbReference type="GO" id="GO:0006955">
    <property type="term" value="P:immune response"/>
    <property type="evidence" value="ECO:0007669"/>
    <property type="project" value="TreeGrafter"/>
</dbReference>